<dbReference type="Gene3D" id="3.40.50.720">
    <property type="entry name" value="NAD(P)-binding Rossmann-like Domain"/>
    <property type="match status" value="1"/>
</dbReference>
<evidence type="ECO:0000313" key="4">
    <source>
        <dbReference type="Proteomes" id="UP000637359"/>
    </source>
</evidence>
<dbReference type="InterPro" id="IPR008927">
    <property type="entry name" value="6-PGluconate_DH-like_C_sf"/>
</dbReference>
<name>A0A923RJN6_9BACI</name>
<dbReference type="Pfam" id="PF10728">
    <property type="entry name" value="DUF2520"/>
    <property type="match status" value="1"/>
</dbReference>
<dbReference type="AlphaFoldDB" id="A0A923RJN6"/>
<feature type="domain" description="Putative oxidoreductase/dehydrogenase Rossmann-like" evidence="1">
    <location>
        <begin position="5"/>
        <end position="117"/>
    </location>
</feature>
<dbReference type="InterPro" id="IPR037108">
    <property type="entry name" value="TM1727-like_C_sf"/>
</dbReference>
<dbReference type="InterPro" id="IPR036291">
    <property type="entry name" value="NAD(P)-bd_dom_sf"/>
</dbReference>
<accession>A0A923RJN6</accession>
<dbReference type="InterPro" id="IPR019665">
    <property type="entry name" value="OxRdtase/DH_put_Rossmann_dom"/>
</dbReference>
<dbReference type="PANTHER" id="PTHR40459:SF1">
    <property type="entry name" value="CONSERVED HYPOTHETICAL ALANINE AND LEUCINE RICH PROTEIN"/>
    <property type="match status" value="1"/>
</dbReference>
<evidence type="ECO:0000259" key="1">
    <source>
        <dbReference type="Pfam" id="PF10727"/>
    </source>
</evidence>
<proteinExistence type="predicted"/>
<dbReference type="InterPro" id="IPR018931">
    <property type="entry name" value="DUF2520"/>
</dbReference>
<dbReference type="RefSeq" id="WP_186870259.1">
    <property type="nucleotide sequence ID" value="NZ_JACOOL010000008.1"/>
</dbReference>
<feature type="domain" description="DUF2520" evidence="2">
    <location>
        <begin position="136"/>
        <end position="258"/>
    </location>
</feature>
<reference evidence="3" key="1">
    <citation type="submission" date="2020-08" db="EMBL/GenBank/DDBJ databases">
        <title>Genome public.</title>
        <authorList>
            <person name="Liu C."/>
            <person name="Sun Q."/>
        </authorList>
    </citation>
    <scope>NUCLEOTIDE SEQUENCE</scope>
    <source>
        <strain evidence="3">BX22</strain>
    </source>
</reference>
<sequence>MQLPQIGFIGAGKVGITLGKYFSEYNIPIFGYYSKTKASSNHAALITRSRSVTLQEVVQNSDLLFLTVPDSALPGVWEQIRQFPLEGKEVCHCSGTLSSSVFQDIEKWRALGFSLHPLCAIHDINTSYLSMQGVHFTLEGAKGGNHIHKLLSKLANPIEHIAPENKILYHAAAVFCSNLVIGLTKMGTDLFLASGLSESFAQKAWRTLFEQNAQNVVQMGLLASLTGPIERGDETTVKSHLHTLQGPHRQIYEVLSKELLELAKQKHPERDYSKLEEEMLI</sequence>
<dbReference type="Gene3D" id="1.10.1040.20">
    <property type="entry name" value="ProC-like, C-terminal domain"/>
    <property type="match status" value="1"/>
</dbReference>
<dbReference type="EMBL" id="JACOOL010000008">
    <property type="protein sequence ID" value="MBC5637553.1"/>
    <property type="molecule type" value="Genomic_DNA"/>
</dbReference>
<protein>
    <submittedName>
        <fullName evidence="3">DUF2520 domain-containing protein</fullName>
    </submittedName>
</protein>
<dbReference type="Pfam" id="PF10727">
    <property type="entry name" value="Rossmann-like"/>
    <property type="match status" value="1"/>
</dbReference>
<dbReference type="SUPFAM" id="SSF51735">
    <property type="entry name" value="NAD(P)-binding Rossmann-fold domains"/>
    <property type="match status" value="1"/>
</dbReference>
<keyword evidence="4" id="KW-1185">Reference proteome</keyword>
<gene>
    <name evidence="3" type="ORF">H8S33_12120</name>
</gene>
<comment type="caution">
    <text evidence="3">The sequence shown here is derived from an EMBL/GenBank/DDBJ whole genome shotgun (WGS) entry which is preliminary data.</text>
</comment>
<dbReference type="Proteomes" id="UP000637359">
    <property type="component" value="Unassembled WGS sequence"/>
</dbReference>
<organism evidence="3 4">
    <name type="scientific">Ornithinibacillus hominis</name>
    <dbReference type="NCBI Taxonomy" id="2763055"/>
    <lineage>
        <taxon>Bacteria</taxon>
        <taxon>Bacillati</taxon>
        <taxon>Bacillota</taxon>
        <taxon>Bacilli</taxon>
        <taxon>Bacillales</taxon>
        <taxon>Bacillaceae</taxon>
        <taxon>Ornithinibacillus</taxon>
    </lineage>
</organism>
<dbReference type="PANTHER" id="PTHR40459">
    <property type="entry name" value="CONSERVED HYPOTHETICAL ALANINE AND LEUCINE RICH PROTEIN"/>
    <property type="match status" value="1"/>
</dbReference>
<dbReference type="SUPFAM" id="SSF48179">
    <property type="entry name" value="6-phosphogluconate dehydrogenase C-terminal domain-like"/>
    <property type="match status" value="1"/>
</dbReference>
<evidence type="ECO:0000259" key="2">
    <source>
        <dbReference type="Pfam" id="PF10728"/>
    </source>
</evidence>
<evidence type="ECO:0000313" key="3">
    <source>
        <dbReference type="EMBL" id="MBC5637553.1"/>
    </source>
</evidence>